<dbReference type="InterPro" id="IPR007841">
    <property type="entry name" value="UPF0210"/>
</dbReference>
<dbReference type="Proteomes" id="UP000024332">
    <property type="component" value="Unassembled WGS sequence"/>
</dbReference>
<keyword evidence="2" id="KW-1185">Reference proteome</keyword>
<dbReference type="Pfam" id="PF05167">
    <property type="entry name" value="DUF711"/>
    <property type="match status" value="1"/>
</dbReference>
<sequence>MRFSAEEIQEVVRMLNEEDLDIRSVTLSINTLYALSDDERKVINKLKDLDKTFTSFAEAVDKVSERLGVRIVTKRIAVSPVQIFLETVNNGVEIAKVLDELAENSGIDYVSGYSAFAERGIGRGSKRLIESLSEAIGSTKRITGMINAASTMSGVNADAVKEFVRQVFSMNPTSSSRVSIMANAPPDSPFVPSAHHGEGMPNLMINVAVSGPGVIESALRRNSPRTFREIHEIIKASAFKITRLGELIGKKVAEQMGVNFGVVDLSLAPSPKQGDSVAAIIEAMGVKMGSHGSLAALAILMDAVKKGGAMATSSIGGLSSAFIPVSEDSIMAQRAEEGYVDLFTLIALSSVCNSGVDMVGLSKSQGEEKAIGLVLDVLTLGITIDKILGVRIIPVDSPPGSTVELGGLLGKVVIMKLKDADTKIADFTGFIPNSIKRIDMG</sequence>
<name>A0A031LMV9_9CREN</name>
<dbReference type="Gene3D" id="3.20.70.20">
    <property type="match status" value="1"/>
</dbReference>
<accession>A0A031LMV9</accession>
<dbReference type="NCBIfam" id="NF003700">
    <property type="entry name" value="PRK05313.1"/>
    <property type="match status" value="1"/>
</dbReference>
<dbReference type="STRING" id="1160895.CM19_10585"/>
<proteinExistence type="predicted"/>
<dbReference type="AlphaFoldDB" id="A0A031LMV9"/>
<organism evidence="1 2">
    <name type="scientific">Candidatus Acidianus copahuensis</name>
    <dbReference type="NCBI Taxonomy" id="1160895"/>
    <lineage>
        <taxon>Archaea</taxon>
        <taxon>Thermoproteota</taxon>
        <taxon>Thermoprotei</taxon>
        <taxon>Sulfolobales</taxon>
        <taxon>Sulfolobaceae</taxon>
        <taxon>Acidianus</taxon>
    </lineage>
</organism>
<dbReference type="RefSeq" id="WP_048100314.1">
    <property type="nucleotide sequence ID" value="NZ_JFZT01000052.1"/>
</dbReference>
<dbReference type="PANTHER" id="PTHR37560:SF1">
    <property type="entry name" value="UPF0210 PROTEIN MJ1665"/>
    <property type="match status" value="1"/>
</dbReference>
<protein>
    <recommendedName>
        <fullName evidence="3">PFL family protein</fullName>
    </recommendedName>
</protein>
<dbReference type="SUPFAM" id="SSF51998">
    <property type="entry name" value="PFL-like glycyl radical enzymes"/>
    <property type="match status" value="1"/>
</dbReference>
<evidence type="ECO:0008006" key="3">
    <source>
        <dbReference type="Google" id="ProtNLM"/>
    </source>
</evidence>
<dbReference type="EMBL" id="JFZT01000052">
    <property type="protein sequence ID" value="EZQ02245.1"/>
    <property type="molecule type" value="Genomic_DNA"/>
</dbReference>
<evidence type="ECO:0000313" key="1">
    <source>
        <dbReference type="EMBL" id="EZQ02245.1"/>
    </source>
</evidence>
<evidence type="ECO:0000313" key="2">
    <source>
        <dbReference type="Proteomes" id="UP000024332"/>
    </source>
</evidence>
<dbReference type="PANTHER" id="PTHR37560">
    <property type="entry name" value="UPF0210 PROTEIN SPR0218"/>
    <property type="match status" value="1"/>
</dbReference>
<reference evidence="1 2" key="1">
    <citation type="submission" date="2014-03" db="EMBL/GenBank/DDBJ databases">
        <title>Draft genome sequence of the novel thermoacidophilic archaea Acidianus copahuensis ALE1 strain, isolated from Copahue volcanic area in Neuquen Argentina.</title>
        <authorList>
            <person name="Urbieta M.S."/>
            <person name="Rascovan N."/>
            <person name="Castro C."/>
            <person name="Revale S."/>
            <person name="Giaveno M.A."/>
            <person name="Vazquez M.P."/>
            <person name="Donati E.R."/>
        </authorList>
    </citation>
    <scope>NUCLEOTIDE SEQUENCE [LARGE SCALE GENOMIC DNA]</scope>
    <source>
        <strain evidence="1 2">ALE1</strain>
    </source>
</reference>
<comment type="caution">
    <text evidence="1">The sequence shown here is derived from an EMBL/GenBank/DDBJ whole genome shotgun (WGS) entry which is preliminary data.</text>
</comment>
<dbReference type="OrthoDB" id="21376at2157"/>
<gene>
    <name evidence="1" type="ORF">CM19_10585</name>
</gene>